<dbReference type="InterPro" id="IPR050740">
    <property type="entry name" value="Aldehyde_DH_Superfamily"/>
</dbReference>
<comment type="caution">
    <text evidence="3">The sequence shown here is derived from an EMBL/GenBank/DDBJ whole genome shotgun (WGS) entry which is preliminary data.</text>
</comment>
<dbReference type="Pfam" id="PF00171">
    <property type="entry name" value="Aldedh"/>
    <property type="match status" value="1"/>
</dbReference>
<reference evidence="3" key="2">
    <citation type="submission" date="2021-03" db="EMBL/GenBank/DDBJ databases">
        <authorList>
            <person name="Cao W."/>
        </authorList>
    </citation>
    <scope>NUCLEOTIDE SEQUENCE</scope>
    <source>
        <strain evidence="3">110414</strain>
    </source>
</reference>
<evidence type="ECO:0000259" key="2">
    <source>
        <dbReference type="Pfam" id="PF00171"/>
    </source>
</evidence>
<keyword evidence="1" id="KW-0560">Oxidoreductase</keyword>
<dbReference type="PANTHER" id="PTHR43353">
    <property type="entry name" value="SUCCINATE-SEMIALDEHYDE DEHYDROGENASE, MITOCHONDRIAL"/>
    <property type="match status" value="1"/>
</dbReference>
<proteinExistence type="predicted"/>
<dbReference type="Proteomes" id="UP000673447">
    <property type="component" value="Unassembled WGS sequence"/>
</dbReference>
<dbReference type="AlphaFoldDB" id="A0A940X0M3"/>
<dbReference type="InterPro" id="IPR016161">
    <property type="entry name" value="Ald_DH/histidinol_DH"/>
</dbReference>
<dbReference type="CDD" id="cd07129">
    <property type="entry name" value="ALDH_KGSADH"/>
    <property type="match status" value="1"/>
</dbReference>
<dbReference type="EMBL" id="JAGKTC010000001">
    <property type="protein sequence ID" value="MBP3983457.1"/>
    <property type="molecule type" value="Genomic_DNA"/>
</dbReference>
<dbReference type="InterPro" id="IPR016162">
    <property type="entry name" value="Ald_DH_N"/>
</dbReference>
<dbReference type="InterPro" id="IPR044151">
    <property type="entry name" value="ALDH_KGSADH"/>
</dbReference>
<sequence>MSVQIEPVLIAGRWQPSQETVKTFRAVDPALGEAFGPEFPTSGAADIEAALAAASAAAEALAATEPERIAAFLDAYAARIDANAQALAELAQRETGLSAQGRFLPAEIPRTSGQLRQAATAVRERSWTVPVIDTAAGLRAHLAPLGKPVLVFGPNNFPFAFNGIAGSDFASAIAARNPVIAKAHPSHPGTSKRLAELAHEALQEAGLPTQSVQMLYQFPRELGLKLAADARLGAIGFTGSRSAGLGLKAAADTAGVLFYGELSSINPVFLLPGILATQAEALAKEFFASCTMGAGQFCTNPGVVVAIDGHGSDAFVAAAQRHFAEGAAGVLLSEGGLQHLQEAVAGLIGAGAEVLAGGKRGAEDGFRFQPTLLAVTGRHFLENAHALQAEAFGPVSLLVRVSDLEQAKTVAGAFEGNLTGTLYRAPDGSDDAAWQALAPVMRARVGRLIANKMPTGVAVSPAQNHGGPFPSTTHPGFSAVGMPGTIRRFTALHSYDQVPDALLPPELRDRNVDGIWRQIDGQWSRGDVEAKA</sequence>
<dbReference type="SUPFAM" id="SSF53720">
    <property type="entry name" value="ALDH-like"/>
    <property type="match status" value="1"/>
</dbReference>
<dbReference type="Gene3D" id="3.40.605.10">
    <property type="entry name" value="Aldehyde Dehydrogenase, Chain A, domain 1"/>
    <property type="match status" value="1"/>
</dbReference>
<dbReference type="GO" id="GO:0016620">
    <property type="term" value="F:oxidoreductase activity, acting on the aldehyde or oxo group of donors, NAD or NADP as acceptor"/>
    <property type="evidence" value="ECO:0007669"/>
    <property type="project" value="InterPro"/>
</dbReference>
<dbReference type="RefSeq" id="WP_210535305.1">
    <property type="nucleotide sequence ID" value="NZ_JAGKTC010000001.1"/>
</dbReference>
<evidence type="ECO:0000313" key="3">
    <source>
        <dbReference type="EMBL" id="MBP3983457.1"/>
    </source>
</evidence>
<gene>
    <name evidence="3" type="ORF">J5837_03385</name>
</gene>
<evidence type="ECO:0000313" key="4">
    <source>
        <dbReference type="Proteomes" id="UP000673447"/>
    </source>
</evidence>
<organism evidence="3 4">
    <name type="scientific">Pseudoxanthomonas helianthi</name>
    <dbReference type="NCBI Taxonomy" id="1453541"/>
    <lineage>
        <taxon>Bacteria</taxon>
        <taxon>Pseudomonadati</taxon>
        <taxon>Pseudomonadota</taxon>
        <taxon>Gammaproteobacteria</taxon>
        <taxon>Lysobacterales</taxon>
        <taxon>Lysobacteraceae</taxon>
        <taxon>Pseudoxanthomonas</taxon>
    </lineage>
</organism>
<reference evidence="3" key="1">
    <citation type="journal article" date="2016" name="Int. J. Syst. Evol. Microbiol.">
        <title>Pseudoxanthomonas helianthi sp. nov., isolated from roots of Jerusalem artichoke (Helianthus tuberosus).</title>
        <authorList>
            <person name="Kittiwongwattana C."/>
            <person name="Thawai C."/>
        </authorList>
    </citation>
    <scope>NUCLEOTIDE SEQUENCE</scope>
    <source>
        <strain evidence="3">110414</strain>
    </source>
</reference>
<dbReference type="PANTHER" id="PTHR43353:SF3">
    <property type="entry name" value="ALDEHYDE DEHYDROGENASE-RELATED"/>
    <property type="match status" value="1"/>
</dbReference>
<keyword evidence="4" id="KW-1185">Reference proteome</keyword>
<dbReference type="InterPro" id="IPR016163">
    <property type="entry name" value="Ald_DH_C"/>
</dbReference>
<dbReference type="Gene3D" id="3.40.309.10">
    <property type="entry name" value="Aldehyde Dehydrogenase, Chain A, domain 2"/>
    <property type="match status" value="1"/>
</dbReference>
<accession>A0A940X0M3</accession>
<evidence type="ECO:0000256" key="1">
    <source>
        <dbReference type="ARBA" id="ARBA00023002"/>
    </source>
</evidence>
<dbReference type="InterPro" id="IPR015590">
    <property type="entry name" value="Aldehyde_DH_dom"/>
</dbReference>
<protein>
    <submittedName>
        <fullName evidence="3">Aldehyde dehydrogenase (NADP(+))</fullName>
    </submittedName>
</protein>
<name>A0A940X0M3_9GAMM</name>
<feature type="domain" description="Aldehyde dehydrogenase" evidence="2">
    <location>
        <begin position="14"/>
        <end position="467"/>
    </location>
</feature>